<gene>
    <name evidence="1" type="ORF">BSTOLATCC_MIC10042</name>
</gene>
<accession>A0AAU9IXN7</accession>
<evidence type="ECO:0000313" key="1">
    <source>
        <dbReference type="EMBL" id="CAG9314246.1"/>
    </source>
</evidence>
<comment type="caution">
    <text evidence="1">The sequence shown here is derived from an EMBL/GenBank/DDBJ whole genome shotgun (WGS) entry which is preliminary data.</text>
</comment>
<dbReference type="Proteomes" id="UP001162131">
    <property type="component" value="Unassembled WGS sequence"/>
</dbReference>
<dbReference type="AlphaFoldDB" id="A0AAU9IXN7"/>
<name>A0AAU9IXN7_9CILI</name>
<reference evidence="1" key="1">
    <citation type="submission" date="2021-09" db="EMBL/GenBank/DDBJ databases">
        <authorList>
            <consortium name="AG Swart"/>
            <person name="Singh M."/>
            <person name="Singh A."/>
            <person name="Seah K."/>
            <person name="Emmerich C."/>
        </authorList>
    </citation>
    <scope>NUCLEOTIDE SEQUENCE</scope>
    <source>
        <strain evidence="1">ATCC30299</strain>
    </source>
</reference>
<keyword evidence="2" id="KW-1185">Reference proteome</keyword>
<evidence type="ECO:0000313" key="2">
    <source>
        <dbReference type="Proteomes" id="UP001162131"/>
    </source>
</evidence>
<organism evidence="1 2">
    <name type="scientific">Blepharisma stoltei</name>
    <dbReference type="NCBI Taxonomy" id="1481888"/>
    <lineage>
        <taxon>Eukaryota</taxon>
        <taxon>Sar</taxon>
        <taxon>Alveolata</taxon>
        <taxon>Ciliophora</taxon>
        <taxon>Postciliodesmatophora</taxon>
        <taxon>Heterotrichea</taxon>
        <taxon>Heterotrichida</taxon>
        <taxon>Blepharismidae</taxon>
        <taxon>Blepharisma</taxon>
    </lineage>
</organism>
<protein>
    <submittedName>
        <fullName evidence="1">Uncharacterized protein</fullName>
    </submittedName>
</protein>
<sequence length="189" mass="22441">MKSVLYYKDRFYDHIHTVHKPTYYDILPGKRPYSVLRKRVISLIREPKELDPVNILRSQNEEIFISPHKPALFKCELRPKIKRRNVLSLDGKSYEKLIQDRNKIQDGAITDRSIRRSISPLPLRTDINKLCNIKPILPKRSQSVGRKSMKMIIKIPVEKIREEVPITSWEQSPHDMKFIYDYYNLPTVK</sequence>
<proteinExistence type="predicted"/>
<dbReference type="EMBL" id="CAJZBQ010000011">
    <property type="protein sequence ID" value="CAG9314246.1"/>
    <property type="molecule type" value="Genomic_DNA"/>
</dbReference>